<reference evidence="4 5" key="1">
    <citation type="submission" date="2023-01" db="EMBL/GenBank/DDBJ databases">
        <title>Novel diversity within Roseofilum (Cyanobacteria; Desertifilaceae) from marine benthic mats with descriptions of four novel species.</title>
        <authorList>
            <person name="Wang Y."/>
            <person name="Berthold D.E."/>
            <person name="Hu J."/>
            <person name="Lefler F.W."/>
            <person name="Laughinghouse H.D. IV."/>
        </authorList>
    </citation>
    <scope>NUCLEOTIDE SEQUENCE [LARGE SCALE GENOMIC DNA]</scope>
    <source>
        <strain evidence="4 5">BLCC-M114</strain>
    </source>
</reference>
<dbReference type="Proteomes" id="UP001235849">
    <property type="component" value="Unassembled WGS sequence"/>
</dbReference>
<dbReference type="PIRSF" id="PIRSF011489">
    <property type="entry name" value="DUF479"/>
    <property type="match status" value="1"/>
</dbReference>
<evidence type="ECO:0000256" key="3">
    <source>
        <dbReference type="ARBA" id="ARBA00023098"/>
    </source>
</evidence>
<evidence type="ECO:0000256" key="1">
    <source>
        <dbReference type="ARBA" id="ARBA00022516"/>
    </source>
</evidence>
<dbReference type="PANTHER" id="PTHR38764">
    <property type="entry name" value="ACYL CARRIER PROTEIN PHOSPHODIESTERASE"/>
    <property type="match status" value="1"/>
</dbReference>
<dbReference type="RefSeq" id="WP_283765862.1">
    <property type="nucleotide sequence ID" value="NZ_JAQOSO010000022.1"/>
</dbReference>
<protein>
    <submittedName>
        <fullName evidence="4">Acyl carrier protein phosphodiesterase</fullName>
    </submittedName>
</protein>
<keyword evidence="2" id="KW-0378">Hydrolase</keyword>
<evidence type="ECO:0000313" key="5">
    <source>
        <dbReference type="Proteomes" id="UP001235849"/>
    </source>
</evidence>
<evidence type="ECO:0000256" key="2">
    <source>
        <dbReference type="ARBA" id="ARBA00022801"/>
    </source>
</evidence>
<comment type="caution">
    <text evidence="4">The sequence shown here is derived from an EMBL/GenBank/DDBJ whole genome shotgun (WGS) entry which is preliminary data.</text>
</comment>
<name>A0ABT7B2X1_9CYAN</name>
<gene>
    <name evidence="4" type="ORF">PMG25_05305</name>
</gene>
<accession>A0ABT7B2X1</accession>
<keyword evidence="3" id="KW-0443">Lipid metabolism</keyword>
<keyword evidence="5" id="KW-1185">Reference proteome</keyword>
<dbReference type="EMBL" id="JAQOSO010000022">
    <property type="protein sequence ID" value="MDJ1173506.1"/>
    <property type="molecule type" value="Genomic_DNA"/>
</dbReference>
<dbReference type="Pfam" id="PF04336">
    <property type="entry name" value="ACP_PD"/>
    <property type="match status" value="1"/>
</dbReference>
<dbReference type="PANTHER" id="PTHR38764:SF1">
    <property type="entry name" value="ACYL CARRIER PROTEIN PHOSPHODIESTERASE"/>
    <property type="match status" value="1"/>
</dbReference>
<dbReference type="InterPro" id="IPR007431">
    <property type="entry name" value="ACP_PD"/>
</dbReference>
<proteinExistence type="predicted"/>
<keyword evidence="1" id="KW-0444">Lipid biosynthesis</keyword>
<evidence type="ECO:0000313" key="4">
    <source>
        <dbReference type="EMBL" id="MDJ1173506.1"/>
    </source>
</evidence>
<organism evidence="4 5">
    <name type="scientific">Roseofilum capinflatum BLCC-M114</name>
    <dbReference type="NCBI Taxonomy" id="3022440"/>
    <lineage>
        <taxon>Bacteria</taxon>
        <taxon>Bacillati</taxon>
        <taxon>Cyanobacteriota</taxon>
        <taxon>Cyanophyceae</taxon>
        <taxon>Desertifilales</taxon>
        <taxon>Desertifilaceae</taxon>
        <taxon>Roseofilum</taxon>
        <taxon>Roseofilum capinflatum</taxon>
    </lineage>
</organism>
<sequence>MNYLAHLLLAGEDSEFQLGNLLGDFVKGPLSEAKHHYSSTLVQGLALHRAVDKFTDTHPIPLHSRRRLGQPYQRLSGIIIDIAYDHFLANHWHNFSLQPLDSFIAEIYHLLQANQHRLPLRLKQSLPRMVAQDWLGSCQTLEGLKLTYTRVANRLKRKNNLSTADRVIHANYEGLDSDFCEFFPQLVDYVEGKKPDRTAVSKGISGTDDPC</sequence>